<evidence type="ECO:0000259" key="1">
    <source>
        <dbReference type="Pfam" id="PF06889"/>
    </source>
</evidence>
<name>A0AAE4MJ18_9EURY</name>
<evidence type="ECO:0000313" key="2">
    <source>
        <dbReference type="EMBL" id="MDV0446518.1"/>
    </source>
</evidence>
<proteinExistence type="predicted"/>
<dbReference type="Proteomes" id="UP001271789">
    <property type="component" value="Unassembled WGS sequence"/>
</dbReference>
<dbReference type="AlphaFoldDB" id="A0AAE4MJ18"/>
<reference evidence="2" key="1">
    <citation type="submission" date="2023-06" db="EMBL/GenBank/DDBJ databases">
        <title>Genome sequence of Methanosarcinaceae archaeon Ag5.</title>
        <authorList>
            <person name="Protasov E."/>
            <person name="Platt K."/>
            <person name="Poehlein A."/>
            <person name="Daniel R."/>
            <person name="Brune A."/>
        </authorList>
    </citation>
    <scope>NUCLEOTIDE SEQUENCE</scope>
    <source>
        <strain evidence="2">Ag5</strain>
    </source>
</reference>
<organism evidence="2 3">
    <name type="scientific">Methanolapillus africanus</name>
    <dbReference type="NCBI Taxonomy" id="3028297"/>
    <lineage>
        <taxon>Archaea</taxon>
        <taxon>Methanobacteriati</taxon>
        <taxon>Methanobacteriota</taxon>
        <taxon>Stenosarchaea group</taxon>
        <taxon>Methanomicrobia</taxon>
        <taxon>Methanosarcinales</taxon>
        <taxon>Methanosarcinaceae</taxon>
        <taxon>Methanolapillus</taxon>
    </lineage>
</organism>
<keyword evidence="3" id="KW-1185">Reference proteome</keyword>
<feature type="domain" description="DUF1266" evidence="1">
    <location>
        <begin position="144"/>
        <end position="284"/>
    </location>
</feature>
<protein>
    <recommendedName>
        <fullName evidence="1">DUF1266 domain-containing protein</fullName>
    </recommendedName>
</protein>
<dbReference type="EMBL" id="JAWDKD010000007">
    <property type="protein sequence ID" value="MDV0446518.1"/>
    <property type="molecule type" value="Genomic_DNA"/>
</dbReference>
<dbReference type="Pfam" id="PF06889">
    <property type="entry name" value="DUF1266"/>
    <property type="match status" value="1"/>
</dbReference>
<comment type="caution">
    <text evidence="2">The sequence shown here is derived from an EMBL/GenBank/DDBJ whole genome shotgun (WGS) entry which is preliminary data.</text>
</comment>
<sequence>MTENQKKTCGCKPDANETDDELIVEIDEEMEIDFEIDGEGFDEMSPEYQKMVAEIQKQIQEQMQAAMGQNFNLADLEALEDAYENLMYGDVMSDEEVEQFLAEHAVAPELAKYLMVGAVLIGTNGEPYETLALTGEPEDYLIELSEAWDINTPNDAIETMNWLMAEGHAAVYQEDFLSYKIGKECGLDEEDIENYETTVEGLIEILELPEKLVEACDSVGAWDIDRIGYLARIFAHVDFISEDEAWDYLKKASALAKEQFASWEEYFISLLIGRGFAMGVDEEPFAIVYDLLTESRDLMENYPISDL</sequence>
<accession>A0AAE4MJ18</accession>
<dbReference type="RefSeq" id="WP_338098914.1">
    <property type="nucleotide sequence ID" value="NZ_JAWDKD010000007.1"/>
</dbReference>
<gene>
    <name evidence="2" type="ORF">MsAg5_03600</name>
</gene>
<evidence type="ECO:0000313" key="3">
    <source>
        <dbReference type="Proteomes" id="UP001271789"/>
    </source>
</evidence>
<dbReference type="InterPro" id="IPR009677">
    <property type="entry name" value="DUF1266"/>
</dbReference>